<dbReference type="InterPro" id="IPR025668">
    <property type="entry name" value="Tnp_DDE_dom"/>
</dbReference>
<dbReference type="AlphaFoldDB" id="A0A3P3XJ06"/>
<dbReference type="Pfam" id="PF13586">
    <property type="entry name" value="DDE_Tnp_1_2"/>
    <property type="match status" value="1"/>
</dbReference>
<reference evidence="2" key="1">
    <citation type="submission" date="2017-02" db="EMBL/GenBank/DDBJ databases">
        <authorList>
            <person name="Regsiter A."/>
            <person name="William W."/>
        </authorList>
    </citation>
    <scope>NUCLEOTIDE SEQUENCE</scope>
    <source>
        <strain evidence="2">Bib</strain>
    </source>
</reference>
<proteinExistence type="predicted"/>
<evidence type="ECO:0000313" key="2">
    <source>
        <dbReference type="EMBL" id="SLM13331.1"/>
    </source>
</evidence>
<sequence length="187" mass="21482">MYRKKEKVAEFEKFDMVFGGSLRRANRWARLTDLIPWDEVEACYASLFVEQNSRPAISVRVALGSLILKENLQYCKARGIRLSGPKLGRPLSDIAKNQKQLREEQRIARQDERMRNAVEGKRRYSLDRIMTRLQATSESTIMMVFLVMNLGRLLRKTASAFFALLVSLISRLLRAQHIVSNHAAQAA</sequence>
<name>A0A3P3XJ06_9SPIR</name>
<protein>
    <recommendedName>
        <fullName evidence="1">Transposase DDE domain-containing protein</fullName>
    </recommendedName>
</protein>
<organism evidence="2">
    <name type="scientific">uncultured spirochete</name>
    <dbReference type="NCBI Taxonomy" id="156406"/>
    <lineage>
        <taxon>Bacteria</taxon>
        <taxon>Pseudomonadati</taxon>
        <taxon>Spirochaetota</taxon>
        <taxon>Spirochaetia</taxon>
        <taxon>Spirochaetales</taxon>
        <taxon>environmental samples</taxon>
    </lineage>
</organism>
<feature type="domain" description="Transposase DDE" evidence="1">
    <location>
        <begin position="69"/>
        <end position="150"/>
    </location>
</feature>
<gene>
    <name evidence="2" type="ORF">SPIROBIBN47_290030</name>
</gene>
<dbReference type="EMBL" id="FWDM01000022">
    <property type="protein sequence ID" value="SLM13331.1"/>
    <property type="molecule type" value="Genomic_DNA"/>
</dbReference>
<evidence type="ECO:0000259" key="1">
    <source>
        <dbReference type="Pfam" id="PF13586"/>
    </source>
</evidence>
<accession>A0A3P3XJ06</accession>